<sequence length="1292" mass="147248">MSNDGVPDTRGPYGHLPDTSCCCAYCGKAYLTIHHLQAHERLACPLARQSISELLDQTRELWQGRKRKRAELREGHNQESIKASPDQTTEEPANYPGTRNLPNPTSLESETEGAHMEVSRARKRRKSRVNLPEPASISAEELNAPVAARKGKRERRPPTRYTHDPLPGPPPPLFPALGVVDGTPIDIGALEAQIALISPPTTIPSIRRVDSAPLVVHETERSDFGVIRRFSLPPGVFPTHDPDQLPASPHKAEGEPSTVTGYGPFKNRTAFLLAEWYWSSTKKSFVDFQKLVSILEDDDFSISDAVGVNWKTTFKSLGANKDDLNEDDTAWTLGDGWTTTTVTIDIPFHKRMGGPTVKPFTVGEFRHRSIVSIIKEKLSSRTDSRQFHYYPYEATWKRTPDSPDVELYGDLYFSRAFRDEHERIQQQAPTYHNKGMKRVVVALMFWSDATQLTSFGGASLWPCYLFFGNEAKSRRGRPSESLGHQVAYFMKLPDRLNDYLKDQNKGKLPSDSLFSYCVRELFHKQWSILLSPDLVEAMEHGIIIQCPDRETRCFFPRIFSYSADYPEKVLVGGIRNNGVCPCHWCLVKRDQLFKLGAPSDTERMNEQRCPKDGQAKVAKAQVLINQGYAVDSKKSIEAMLLQPTSLVPLTTAFERNLSKLNFNILSVLVVDILHEFEIGVWKRLYIHLLRLLDAFPSTISLAAELDARYRAIPAFGRDTIRKFPTNCAIPAFELLLSGEHNERLTTLLFICAQWHALAKLRLHNDFTLALLDYTTTQLGAQMRHFYKETCLKVATKERKNEAQARARQEQRSGRVANTAQRATTLSIFTIKFHFLGDYTAIIRQLGTTDSYSTQTGELYHREPKSWYPRTDRKDYQLQLSHIERRKARLSRIRAEMEDPWPGIPPLLVENHVSDLQETKSAPDFPLYARYDIGMNKHRSIDLDFFARNPSDPHLRDEYLTNFVIQLKQHLFPRILDRLGLGDAAEAVPEDQWIHVVLRANRIHAHRLLRVNYTTYDVRREQDVLHVDTPQCNFMTLNDQYEPKTWLSEHPYTYGKLLGVFHADVSYVGLLPSDTPAPRFHRIDFAWVHWYSFIGPKGEFSLDRVSPRPITSHGVLEFIDPSYIIRSVHLIPQFSQGKEAEPMLESQLVRNQPVWKTYFINRFVDRDMFMRYQLGMAVGHAYTHTAGYPPPRIPTIPPDFDHYTDVKPAATPATSTPTQVVQGASHAGSILRHEGGTERRPEEVAGSPTAKVGDPDMDEGSDREDEGEDEGNADYIEELDDREMFAYTEMYGV</sequence>
<evidence type="ECO:0000256" key="1">
    <source>
        <dbReference type="SAM" id="MobiDB-lite"/>
    </source>
</evidence>
<dbReference type="EMBL" id="QPFP01000127">
    <property type="protein sequence ID" value="TEB21001.1"/>
    <property type="molecule type" value="Genomic_DNA"/>
</dbReference>
<evidence type="ECO:0000313" key="2">
    <source>
        <dbReference type="EMBL" id="TEB21001.1"/>
    </source>
</evidence>
<dbReference type="Pfam" id="PF18759">
    <property type="entry name" value="Plavaka"/>
    <property type="match status" value="1"/>
</dbReference>
<evidence type="ECO:0000313" key="3">
    <source>
        <dbReference type="Proteomes" id="UP000298030"/>
    </source>
</evidence>
<gene>
    <name evidence="2" type="ORF">FA13DRAFT_1800516</name>
</gene>
<protein>
    <submittedName>
        <fullName evidence="2">Uncharacterized protein</fullName>
    </submittedName>
</protein>
<feature type="region of interest" description="Disordered" evidence="1">
    <location>
        <begin position="67"/>
        <end position="170"/>
    </location>
</feature>
<feature type="compositionally biased region" description="Low complexity" evidence="1">
    <location>
        <begin position="1207"/>
        <end position="1217"/>
    </location>
</feature>
<feature type="compositionally biased region" description="Polar residues" evidence="1">
    <location>
        <begin position="80"/>
        <end position="91"/>
    </location>
</feature>
<keyword evidence="3" id="KW-1185">Reference proteome</keyword>
<dbReference type="STRING" id="71717.A0A4Y7SH06"/>
<feature type="compositionally biased region" description="Acidic residues" evidence="1">
    <location>
        <begin position="1254"/>
        <end position="1277"/>
    </location>
</feature>
<dbReference type="OrthoDB" id="2687259at2759"/>
<proteinExistence type="predicted"/>
<accession>A0A4Y7SH06</accession>
<reference evidence="2 3" key="1">
    <citation type="journal article" date="2019" name="Nat. Ecol. Evol.">
        <title>Megaphylogeny resolves global patterns of mushroom evolution.</title>
        <authorList>
            <person name="Varga T."/>
            <person name="Krizsan K."/>
            <person name="Foldi C."/>
            <person name="Dima B."/>
            <person name="Sanchez-Garcia M."/>
            <person name="Sanchez-Ramirez S."/>
            <person name="Szollosi G.J."/>
            <person name="Szarkandi J.G."/>
            <person name="Papp V."/>
            <person name="Albert L."/>
            <person name="Andreopoulos W."/>
            <person name="Angelini C."/>
            <person name="Antonin V."/>
            <person name="Barry K.W."/>
            <person name="Bougher N.L."/>
            <person name="Buchanan P."/>
            <person name="Buyck B."/>
            <person name="Bense V."/>
            <person name="Catcheside P."/>
            <person name="Chovatia M."/>
            <person name="Cooper J."/>
            <person name="Damon W."/>
            <person name="Desjardin D."/>
            <person name="Finy P."/>
            <person name="Geml J."/>
            <person name="Haridas S."/>
            <person name="Hughes K."/>
            <person name="Justo A."/>
            <person name="Karasinski D."/>
            <person name="Kautmanova I."/>
            <person name="Kiss B."/>
            <person name="Kocsube S."/>
            <person name="Kotiranta H."/>
            <person name="LaButti K.M."/>
            <person name="Lechner B.E."/>
            <person name="Liimatainen K."/>
            <person name="Lipzen A."/>
            <person name="Lukacs Z."/>
            <person name="Mihaltcheva S."/>
            <person name="Morgado L.N."/>
            <person name="Niskanen T."/>
            <person name="Noordeloos M.E."/>
            <person name="Ohm R.A."/>
            <person name="Ortiz-Santana B."/>
            <person name="Ovrebo C."/>
            <person name="Racz N."/>
            <person name="Riley R."/>
            <person name="Savchenko A."/>
            <person name="Shiryaev A."/>
            <person name="Soop K."/>
            <person name="Spirin V."/>
            <person name="Szebenyi C."/>
            <person name="Tomsovsky M."/>
            <person name="Tulloss R.E."/>
            <person name="Uehling J."/>
            <person name="Grigoriev I.V."/>
            <person name="Vagvolgyi C."/>
            <person name="Papp T."/>
            <person name="Martin F.M."/>
            <person name="Miettinen O."/>
            <person name="Hibbett D.S."/>
            <person name="Nagy L.G."/>
        </authorList>
    </citation>
    <scope>NUCLEOTIDE SEQUENCE [LARGE SCALE GENOMIC DNA]</scope>
    <source>
        <strain evidence="2 3">FP101781</strain>
    </source>
</reference>
<organism evidence="2 3">
    <name type="scientific">Coprinellus micaceus</name>
    <name type="common">Glistening ink-cap mushroom</name>
    <name type="synonym">Coprinus micaceus</name>
    <dbReference type="NCBI Taxonomy" id="71717"/>
    <lineage>
        <taxon>Eukaryota</taxon>
        <taxon>Fungi</taxon>
        <taxon>Dikarya</taxon>
        <taxon>Basidiomycota</taxon>
        <taxon>Agaricomycotina</taxon>
        <taxon>Agaricomycetes</taxon>
        <taxon>Agaricomycetidae</taxon>
        <taxon>Agaricales</taxon>
        <taxon>Agaricineae</taxon>
        <taxon>Psathyrellaceae</taxon>
        <taxon>Coprinellus</taxon>
    </lineage>
</organism>
<name>A0A4Y7SH06_COPMI</name>
<comment type="caution">
    <text evidence="2">The sequence shown here is derived from an EMBL/GenBank/DDBJ whole genome shotgun (WGS) entry which is preliminary data.</text>
</comment>
<feature type="region of interest" description="Disordered" evidence="1">
    <location>
        <begin position="1196"/>
        <end position="1277"/>
    </location>
</feature>
<dbReference type="InterPro" id="IPR041078">
    <property type="entry name" value="Plavaka"/>
</dbReference>
<feature type="compositionally biased region" description="Basic and acidic residues" evidence="1">
    <location>
        <begin position="1230"/>
        <end position="1242"/>
    </location>
</feature>
<dbReference type="Proteomes" id="UP000298030">
    <property type="component" value="Unassembled WGS sequence"/>
</dbReference>